<keyword evidence="2" id="KW-0560">Oxidoreductase</keyword>
<feature type="domain" description="Enoyl reductase (ER)" evidence="3">
    <location>
        <begin position="30"/>
        <end position="343"/>
    </location>
</feature>
<dbReference type="Gene3D" id="3.40.50.720">
    <property type="entry name" value="NAD(P)-binding Rossmann-like Domain"/>
    <property type="match status" value="1"/>
</dbReference>
<dbReference type="CDD" id="cd05276">
    <property type="entry name" value="p53_inducible_oxidoreductase"/>
    <property type="match status" value="1"/>
</dbReference>
<keyword evidence="5" id="KW-1185">Reference proteome</keyword>
<keyword evidence="1" id="KW-0521">NADP</keyword>
<sequence length="347" mass="35906">MEALVISKDQPVSPRFQEAQMKAVFYQGAGGPEVVELRDVAAPEARAGEVIVDVVAAGLNRADVQQRRGVYPPPPGASDIPGLEVSGRISSVGEGVEGWKAGDEVCALLSGGGYAERVAVPAGQLLPVPPGVSLVDAASLPETAATIFSNLFMAAGVQAGESVLIHGGAGGIGTMAVQMVRAFGGIPMVTAGSQAKLDVVRPLGAQLLINYREEDFVEKVKEATGGRGADVILDVVGAKYLQRNLDALATAGRLVVIGLQGGAKAELDLGKLMAKRAAVIGTTLRARPVEEKSAIVRSVREHVWPLVASGDIKVQVGRTFPLAQAAAAHEYFDSGDHIGKVLLTVAE</sequence>
<accession>A0ABQ5MXS9</accession>
<proteinExistence type="predicted"/>
<evidence type="ECO:0000256" key="1">
    <source>
        <dbReference type="ARBA" id="ARBA00022857"/>
    </source>
</evidence>
<protein>
    <submittedName>
        <fullName evidence="4">NAD(P)H quinone oxidoreductase</fullName>
    </submittedName>
</protein>
<dbReference type="Pfam" id="PF08240">
    <property type="entry name" value="ADH_N"/>
    <property type="match status" value="1"/>
</dbReference>
<dbReference type="PANTHER" id="PTHR48106">
    <property type="entry name" value="QUINONE OXIDOREDUCTASE PIG3-RELATED"/>
    <property type="match status" value="1"/>
</dbReference>
<dbReference type="InterPro" id="IPR002364">
    <property type="entry name" value="Quin_OxRdtase/zeta-crystal_CS"/>
</dbReference>
<dbReference type="PROSITE" id="PS01162">
    <property type="entry name" value="QOR_ZETA_CRYSTAL"/>
    <property type="match status" value="1"/>
</dbReference>
<dbReference type="Proteomes" id="UP001209654">
    <property type="component" value="Unassembled WGS sequence"/>
</dbReference>
<evidence type="ECO:0000313" key="5">
    <source>
        <dbReference type="Proteomes" id="UP001209654"/>
    </source>
</evidence>
<dbReference type="SUPFAM" id="SSF51735">
    <property type="entry name" value="NAD(P)-binding Rossmann-fold domains"/>
    <property type="match status" value="1"/>
</dbReference>
<dbReference type="Gene3D" id="3.90.180.10">
    <property type="entry name" value="Medium-chain alcohol dehydrogenases, catalytic domain"/>
    <property type="match status" value="1"/>
</dbReference>
<dbReference type="InterPro" id="IPR013154">
    <property type="entry name" value="ADH-like_N"/>
</dbReference>
<comment type="caution">
    <text evidence="4">The sequence shown here is derived from an EMBL/GenBank/DDBJ whole genome shotgun (WGS) entry which is preliminary data.</text>
</comment>
<dbReference type="SUPFAM" id="SSF50129">
    <property type="entry name" value="GroES-like"/>
    <property type="match status" value="1"/>
</dbReference>
<dbReference type="EMBL" id="BRVS01000023">
    <property type="protein sequence ID" value="GLB68797.1"/>
    <property type="molecule type" value="Genomic_DNA"/>
</dbReference>
<evidence type="ECO:0000313" key="4">
    <source>
        <dbReference type="EMBL" id="GLB68797.1"/>
    </source>
</evidence>
<dbReference type="InterPro" id="IPR013149">
    <property type="entry name" value="ADH-like_C"/>
</dbReference>
<dbReference type="NCBIfam" id="TIGR02824">
    <property type="entry name" value="quinone_pig3"/>
    <property type="match status" value="1"/>
</dbReference>
<name>A0ABQ5MXS9_9MICC</name>
<dbReference type="InterPro" id="IPR020843">
    <property type="entry name" value="ER"/>
</dbReference>
<dbReference type="InterPro" id="IPR011032">
    <property type="entry name" value="GroES-like_sf"/>
</dbReference>
<reference evidence="4 5" key="1">
    <citation type="journal article" date="2023" name="Int. J. Syst. Evol. Microbiol.">
        <title>Arthrobacter mangrovi sp. nov., an actinobacterium isolated from the rhizosphere of a mangrove.</title>
        <authorList>
            <person name="Hamada M."/>
            <person name="Saitou S."/>
            <person name="Enomoto N."/>
            <person name="Nanri K."/>
            <person name="Hidaka K."/>
            <person name="Miura T."/>
            <person name="Tamura T."/>
        </authorList>
    </citation>
    <scope>NUCLEOTIDE SEQUENCE [LARGE SCALE GENOMIC DNA]</scope>
    <source>
        <strain evidence="4 5">NBRC 112813</strain>
    </source>
</reference>
<dbReference type="InterPro" id="IPR036291">
    <property type="entry name" value="NAD(P)-bd_dom_sf"/>
</dbReference>
<evidence type="ECO:0000256" key="2">
    <source>
        <dbReference type="ARBA" id="ARBA00023002"/>
    </source>
</evidence>
<dbReference type="Pfam" id="PF00107">
    <property type="entry name" value="ADH_zinc_N"/>
    <property type="match status" value="1"/>
</dbReference>
<gene>
    <name evidence="4" type="ORF">AHIS1636_32400</name>
</gene>
<dbReference type="SMART" id="SM00829">
    <property type="entry name" value="PKS_ER"/>
    <property type="match status" value="1"/>
</dbReference>
<evidence type="ECO:0000259" key="3">
    <source>
        <dbReference type="SMART" id="SM00829"/>
    </source>
</evidence>
<dbReference type="PANTHER" id="PTHR48106:SF8">
    <property type="entry name" value="OS02G0805600 PROTEIN"/>
    <property type="match status" value="1"/>
</dbReference>
<organism evidence="4 5">
    <name type="scientific">Arthrobacter mangrovi</name>
    <dbReference type="NCBI Taxonomy" id="2966350"/>
    <lineage>
        <taxon>Bacteria</taxon>
        <taxon>Bacillati</taxon>
        <taxon>Actinomycetota</taxon>
        <taxon>Actinomycetes</taxon>
        <taxon>Micrococcales</taxon>
        <taxon>Micrococcaceae</taxon>
        <taxon>Arthrobacter</taxon>
    </lineage>
</organism>
<dbReference type="InterPro" id="IPR014189">
    <property type="entry name" value="Quinone_OxRdtase_PIG3"/>
</dbReference>